<name>A0A2A6BYR2_PRIPA</name>
<evidence type="ECO:0000313" key="1">
    <source>
        <dbReference type="EnsemblMetazoa" id="PPA38609.1"/>
    </source>
</evidence>
<reference evidence="1" key="2">
    <citation type="submission" date="2022-06" db="UniProtKB">
        <authorList>
            <consortium name="EnsemblMetazoa"/>
        </authorList>
    </citation>
    <scope>IDENTIFICATION</scope>
    <source>
        <strain evidence="1">PS312</strain>
    </source>
</reference>
<organism evidence="1 2">
    <name type="scientific">Pristionchus pacificus</name>
    <name type="common">Parasitic nematode worm</name>
    <dbReference type="NCBI Taxonomy" id="54126"/>
    <lineage>
        <taxon>Eukaryota</taxon>
        <taxon>Metazoa</taxon>
        <taxon>Ecdysozoa</taxon>
        <taxon>Nematoda</taxon>
        <taxon>Chromadorea</taxon>
        <taxon>Rhabditida</taxon>
        <taxon>Rhabditina</taxon>
        <taxon>Diplogasteromorpha</taxon>
        <taxon>Diplogasteroidea</taxon>
        <taxon>Neodiplogasteridae</taxon>
        <taxon>Pristionchus</taxon>
    </lineage>
</organism>
<reference evidence="2" key="1">
    <citation type="journal article" date="2008" name="Nat. Genet.">
        <title>The Pristionchus pacificus genome provides a unique perspective on nematode lifestyle and parasitism.</title>
        <authorList>
            <person name="Dieterich C."/>
            <person name="Clifton S.W."/>
            <person name="Schuster L.N."/>
            <person name="Chinwalla A."/>
            <person name="Delehaunty K."/>
            <person name="Dinkelacker I."/>
            <person name="Fulton L."/>
            <person name="Fulton R."/>
            <person name="Godfrey J."/>
            <person name="Minx P."/>
            <person name="Mitreva M."/>
            <person name="Roeseler W."/>
            <person name="Tian H."/>
            <person name="Witte H."/>
            <person name="Yang S.P."/>
            <person name="Wilson R.K."/>
            <person name="Sommer R.J."/>
        </authorList>
    </citation>
    <scope>NUCLEOTIDE SEQUENCE [LARGE SCALE GENOMIC DNA]</scope>
    <source>
        <strain evidence="2">PS312</strain>
    </source>
</reference>
<dbReference type="EnsemblMetazoa" id="PPA38609.1">
    <property type="protein sequence ID" value="PPA38609.1"/>
    <property type="gene ID" value="WBGene00276978"/>
</dbReference>
<proteinExistence type="predicted"/>
<dbReference type="PROSITE" id="PS00028">
    <property type="entry name" value="ZINC_FINGER_C2H2_1"/>
    <property type="match status" value="1"/>
</dbReference>
<dbReference type="InterPro" id="IPR013087">
    <property type="entry name" value="Znf_C2H2_type"/>
</dbReference>
<accession>A0A2A6BYR2</accession>
<keyword evidence="2" id="KW-1185">Reference proteome</keyword>
<accession>A0A8R1UR52</accession>
<protein>
    <submittedName>
        <fullName evidence="1">C2H2-type domain-containing protein</fullName>
    </submittedName>
</protein>
<dbReference type="AlphaFoldDB" id="A0A2A6BYR2"/>
<gene>
    <name evidence="1" type="primary">WBGene00276978</name>
</gene>
<sequence>MRGIFTTFVLLFLVFALGETNFAIGRTNFRPGRKRSIPSNDARESKWDCSFDPCDHSIDYGYQLTRHPRYRTHNINN</sequence>
<dbReference type="Proteomes" id="UP000005239">
    <property type="component" value="Unassembled WGS sequence"/>
</dbReference>
<evidence type="ECO:0000313" key="2">
    <source>
        <dbReference type="Proteomes" id="UP000005239"/>
    </source>
</evidence>